<evidence type="ECO:0000259" key="15">
    <source>
        <dbReference type="Pfam" id="PF00593"/>
    </source>
</evidence>
<dbReference type="Proteomes" id="UP001589773">
    <property type="component" value="Unassembled WGS sequence"/>
</dbReference>
<keyword evidence="7 13" id="KW-0798">TonB box</keyword>
<evidence type="ECO:0000256" key="3">
    <source>
        <dbReference type="ARBA" id="ARBA00022448"/>
    </source>
</evidence>
<dbReference type="InterPro" id="IPR012910">
    <property type="entry name" value="Plug_dom"/>
</dbReference>
<dbReference type="PROSITE" id="PS01156">
    <property type="entry name" value="TONB_DEPENDENT_REC_2"/>
    <property type="match status" value="1"/>
</dbReference>
<keyword evidence="18" id="KW-1185">Reference proteome</keyword>
<dbReference type="PROSITE" id="PS52016">
    <property type="entry name" value="TONB_DEPENDENT_REC_3"/>
    <property type="match status" value="1"/>
</dbReference>
<evidence type="ECO:0000256" key="6">
    <source>
        <dbReference type="ARBA" id="ARBA00022729"/>
    </source>
</evidence>
<evidence type="ECO:0000256" key="11">
    <source>
        <dbReference type="PROSITE-ProRule" id="PRU01360"/>
    </source>
</evidence>
<gene>
    <name evidence="17" type="ORF">ACFFJK_02760</name>
</gene>
<keyword evidence="8 11" id="KW-0472">Membrane</keyword>
<dbReference type="SUPFAM" id="SSF56935">
    <property type="entry name" value="Porins"/>
    <property type="match status" value="1"/>
</dbReference>
<evidence type="ECO:0000256" key="7">
    <source>
        <dbReference type="ARBA" id="ARBA00023077"/>
    </source>
</evidence>
<dbReference type="PANTHER" id="PTHR30069">
    <property type="entry name" value="TONB-DEPENDENT OUTER MEMBRANE RECEPTOR"/>
    <property type="match status" value="1"/>
</dbReference>
<keyword evidence="5 11" id="KW-0812">Transmembrane</keyword>
<evidence type="ECO:0000313" key="17">
    <source>
        <dbReference type="EMBL" id="MFC0250799.1"/>
    </source>
</evidence>
<evidence type="ECO:0000256" key="8">
    <source>
        <dbReference type="ARBA" id="ARBA00023136"/>
    </source>
</evidence>
<evidence type="ECO:0000256" key="13">
    <source>
        <dbReference type="RuleBase" id="RU003357"/>
    </source>
</evidence>
<evidence type="ECO:0000256" key="14">
    <source>
        <dbReference type="SAM" id="SignalP"/>
    </source>
</evidence>
<evidence type="ECO:0000256" key="12">
    <source>
        <dbReference type="PROSITE-ProRule" id="PRU10144"/>
    </source>
</evidence>
<dbReference type="Pfam" id="PF00593">
    <property type="entry name" value="TonB_dep_Rec_b-barrel"/>
    <property type="match status" value="1"/>
</dbReference>
<accession>A0ABV6FBU4</accession>
<evidence type="ECO:0000256" key="2">
    <source>
        <dbReference type="ARBA" id="ARBA00009810"/>
    </source>
</evidence>
<evidence type="ECO:0000256" key="9">
    <source>
        <dbReference type="ARBA" id="ARBA00023170"/>
    </source>
</evidence>
<evidence type="ECO:0000256" key="1">
    <source>
        <dbReference type="ARBA" id="ARBA00004571"/>
    </source>
</evidence>
<feature type="domain" description="TonB-dependent receptor plug" evidence="16">
    <location>
        <begin position="53"/>
        <end position="160"/>
    </location>
</feature>
<keyword evidence="10 11" id="KW-0998">Cell outer membrane</keyword>
<keyword evidence="9 17" id="KW-0675">Receptor</keyword>
<dbReference type="CDD" id="cd01347">
    <property type="entry name" value="ligand_gated_channel"/>
    <property type="match status" value="1"/>
</dbReference>
<keyword evidence="6 14" id="KW-0732">Signal</keyword>
<name>A0ABV6FBU4_9BURK</name>
<dbReference type="InterPro" id="IPR037066">
    <property type="entry name" value="Plug_dom_sf"/>
</dbReference>
<comment type="similarity">
    <text evidence="2 11 13">Belongs to the TonB-dependent receptor family.</text>
</comment>
<keyword evidence="4 11" id="KW-1134">Transmembrane beta strand</keyword>
<dbReference type="Pfam" id="PF07715">
    <property type="entry name" value="Plug"/>
    <property type="match status" value="1"/>
</dbReference>
<evidence type="ECO:0000259" key="16">
    <source>
        <dbReference type="Pfam" id="PF07715"/>
    </source>
</evidence>
<feature type="short sequence motif" description="TonB C-terminal box" evidence="12">
    <location>
        <begin position="647"/>
        <end position="664"/>
    </location>
</feature>
<dbReference type="Gene3D" id="2.170.130.10">
    <property type="entry name" value="TonB-dependent receptor, plug domain"/>
    <property type="match status" value="1"/>
</dbReference>
<dbReference type="Gene3D" id="2.40.170.20">
    <property type="entry name" value="TonB-dependent receptor, beta-barrel domain"/>
    <property type="match status" value="1"/>
</dbReference>
<dbReference type="InterPro" id="IPR039426">
    <property type="entry name" value="TonB-dep_rcpt-like"/>
</dbReference>
<evidence type="ECO:0000256" key="4">
    <source>
        <dbReference type="ARBA" id="ARBA00022452"/>
    </source>
</evidence>
<dbReference type="InterPro" id="IPR000531">
    <property type="entry name" value="Beta-barrel_TonB"/>
</dbReference>
<dbReference type="InterPro" id="IPR036942">
    <property type="entry name" value="Beta-barrel_TonB_sf"/>
</dbReference>
<evidence type="ECO:0000256" key="5">
    <source>
        <dbReference type="ARBA" id="ARBA00022692"/>
    </source>
</evidence>
<dbReference type="PANTHER" id="PTHR30069:SF27">
    <property type="entry name" value="BLL4766 PROTEIN"/>
    <property type="match status" value="1"/>
</dbReference>
<comment type="caution">
    <text evidence="17">The sequence shown here is derived from an EMBL/GenBank/DDBJ whole genome shotgun (WGS) entry which is preliminary data.</text>
</comment>
<sequence>MNFAAVPRSAPAFKPLALACAFSLSILAANALAQEAVPSIVITGARFPAQPSAAPIGATVITADEIRRAGATDVNAAIRKIGGVFGRQSLDASPDFALDLRGFGSNSAQNVVILVDGVRLNENELTNAVLSSIPVDTVERIEIQRGGSSVLYGEGATGGVINIITRKGARPGAHGSLFAEAGRFDARDLRGSLAYGAGPVSLDVAVARRKTDNYRKNSAFEQETASGGVQWNYGAGRVGLRVERSRQDARFPGSLTEAQFLDNPRQTVTPDDFGSIDTDRVTASLEHRIGSLELAAELSHREREVEANYYYYTSNGARIASRSRYDADQTQFSPRLRHIAALGDKRNELVAGVDLMRWNRQTTSDFSLGDAQQDSTAFYLRDEIQWSAPHNARLAVGARHEKFEKNYSDPLGFPPVANERRDQSVNAWSLEGSIDVLPQLTVFAKLGRSYRIANVDENSVRSGPEVLAPQTSRDIELGASFGNSARQLGARLFRHRLSNEIFYDPTLYGRWGANTNLDPTHRQGVEVEGQLVFARDWRLTGQWQHVQAEFTGGPNAGREMVLVPKNVVTARLAWAPAGGHSADIGAQWADRQRYGDDFANSCNARIPSFTTVDARYAYRVGAWEVAATVLNLADRQYYSNAFACRSGIYPSDGRQLKLSLRYDF</sequence>
<dbReference type="InterPro" id="IPR010917">
    <property type="entry name" value="TonB_rcpt_CS"/>
</dbReference>
<evidence type="ECO:0000313" key="18">
    <source>
        <dbReference type="Proteomes" id="UP001589773"/>
    </source>
</evidence>
<protein>
    <submittedName>
        <fullName evidence="17">TonB-dependent receptor family protein</fullName>
    </submittedName>
</protein>
<comment type="subcellular location">
    <subcellularLocation>
        <location evidence="1 11">Cell outer membrane</location>
        <topology evidence="1 11">Multi-pass membrane protein</topology>
    </subcellularLocation>
</comment>
<proteinExistence type="inferred from homology"/>
<organism evidence="17 18">
    <name type="scientific">Massilia consociata</name>
    <dbReference type="NCBI Taxonomy" id="760117"/>
    <lineage>
        <taxon>Bacteria</taxon>
        <taxon>Pseudomonadati</taxon>
        <taxon>Pseudomonadota</taxon>
        <taxon>Betaproteobacteria</taxon>
        <taxon>Burkholderiales</taxon>
        <taxon>Oxalobacteraceae</taxon>
        <taxon>Telluria group</taxon>
        <taxon>Massilia</taxon>
    </lineage>
</organism>
<reference evidence="17 18" key="1">
    <citation type="submission" date="2024-09" db="EMBL/GenBank/DDBJ databases">
        <authorList>
            <person name="Sun Q."/>
            <person name="Mori K."/>
        </authorList>
    </citation>
    <scope>NUCLEOTIDE SEQUENCE [LARGE SCALE GENOMIC DNA]</scope>
    <source>
        <strain evidence="17 18">CCM 7792</strain>
    </source>
</reference>
<keyword evidence="3 11" id="KW-0813">Transport</keyword>
<dbReference type="EMBL" id="JBHLWP010000003">
    <property type="protein sequence ID" value="MFC0250799.1"/>
    <property type="molecule type" value="Genomic_DNA"/>
</dbReference>
<dbReference type="RefSeq" id="WP_379677563.1">
    <property type="nucleotide sequence ID" value="NZ_JBHLWP010000003.1"/>
</dbReference>
<evidence type="ECO:0000256" key="10">
    <source>
        <dbReference type="ARBA" id="ARBA00023237"/>
    </source>
</evidence>
<feature type="domain" description="TonB-dependent receptor-like beta-barrel" evidence="15">
    <location>
        <begin position="237"/>
        <end position="632"/>
    </location>
</feature>
<feature type="chain" id="PRO_5045297112" evidence="14">
    <location>
        <begin position="34"/>
        <end position="664"/>
    </location>
</feature>
<feature type="signal peptide" evidence="14">
    <location>
        <begin position="1"/>
        <end position="33"/>
    </location>
</feature>